<dbReference type="InterPro" id="IPR008936">
    <property type="entry name" value="Rho_GTPase_activation_prot"/>
</dbReference>
<evidence type="ECO:0000256" key="1">
    <source>
        <dbReference type="ARBA" id="ARBA00022468"/>
    </source>
</evidence>
<dbReference type="SUPFAM" id="SSF48350">
    <property type="entry name" value="GTPase activation domain, GAP"/>
    <property type="match status" value="1"/>
</dbReference>
<feature type="compositionally biased region" description="Low complexity" evidence="2">
    <location>
        <begin position="149"/>
        <end position="166"/>
    </location>
</feature>
<evidence type="ECO:0000256" key="2">
    <source>
        <dbReference type="SAM" id="MobiDB-lite"/>
    </source>
</evidence>
<feature type="region of interest" description="Disordered" evidence="2">
    <location>
        <begin position="52"/>
        <end position="299"/>
    </location>
</feature>
<feature type="compositionally biased region" description="Polar residues" evidence="2">
    <location>
        <begin position="459"/>
        <end position="471"/>
    </location>
</feature>
<dbReference type="EMBL" id="CAACVR010000003">
    <property type="protein sequence ID" value="VEU20335.1"/>
    <property type="molecule type" value="Genomic_DNA"/>
</dbReference>
<dbReference type="PROSITE" id="PS50238">
    <property type="entry name" value="RHOGAP"/>
    <property type="match status" value="1"/>
</dbReference>
<feature type="compositionally biased region" description="Polar residues" evidence="2">
    <location>
        <begin position="496"/>
        <end position="511"/>
    </location>
</feature>
<feature type="compositionally biased region" description="Low complexity" evidence="2">
    <location>
        <begin position="636"/>
        <end position="647"/>
    </location>
</feature>
<dbReference type="InParanoid" id="A0A448YHA0"/>
<feature type="compositionally biased region" description="Basic and acidic residues" evidence="2">
    <location>
        <begin position="131"/>
        <end position="148"/>
    </location>
</feature>
<dbReference type="STRING" id="13370.A0A448YHA0"/>
<feature type="compositionally biased region" description="Acidic residues" evidence="2">
    <location>
        <begin position="272"/>
        <end position="299"/>
    </location>
</feature>
<dbReference type="AlphaFoldDB" id="A0A448YHA0"/>
<dbReference type="SMART" id="SM00324">
    <property type="entry name" value="RhoGAP"/>
    <property type="match status" value="1"/>
</dbReference>
<dbReference type="PANTHER" id="PTHR23176">
    <property type="entry name" value="RHO/RAC/CDC GTPASE-ACTIVATING PROTEIN"/>
    <property type="match status" value="1"/>
</dbReference>
<feature type="compositionally biased region" description="Low complexity" evidence="2">
    <location>
        <begin position="230"/>
        <end position="251"/>
    </location>
</feature>
<feature type="compositionally biased region" description="Pro residues" evidence="2">
    <location>
        <begin position="167"/>
        <end position="178"/>
    </location>
</feature>
<dbReference type="Gene3D" id="2.10.110.10">
    <property type="entry name" value="Cysteine Rich Protein"/>
    <property type="match status" value="1"/>
</dbReference>
<proteinExistence type="predicted"/>
<dbReference type="GO" id="GO:0005938">
    <property type="term" value="C:cell cortex"/>
    <property type="evidence" value="ECO:0007669"/>
    <property type="project" value="UniProtKB-ARBA"/>
</dbReference>
<dbReference type="OrthoDB" id="19923at2759"/>
<dbReference type="GO" id="GO:0007165">
    <property type="term" value="P:signal transduction"/>
    <property type="evidence" value="ECO:0007669"/>
    <property type="project" value="InterPro"/>
</dbReference>
<sequence>MAILTGDSAYCADCFKCKSCKKPIEDLRYARTSKGLFCMSCHKILMDKKKKYERMKKARERRDKFPTRTQRKRPSFIPSPDGPSPTSSTSSSRLVSRTISDSQTSSTRSQINSNGDLQTPVSSSTHTSTSQDKKLEDALSDPREDEKVVSSTAVSSSSSSDLMSSAPPEPRAAPPQVPDPNSVDPQNVSTPPSHAPPHFSSTPHKPSPHPVSAPPSTTMASSSRLDSQIRSPLRQPLQSSLSSHQPPQAATPKPPTSTGVTPAYRQTRFVEQEPESFIDLDDDDDDDDDDDGDVDIDDDANEEIADLLQIDVTQQQNQTLSPGFVPSTYQDAGLGLNIHGVTYRKAGTSNSAPTSASSATFKVSSPPTFSALGNLADNNIGDVDGKAIVEGEKWKDFKVRKSPFRFGVVQSPDNSSTSAAQPPSSPSHSRKSSATLGRSLTHVFRRHRKGESTAGGGSNTDASTIGTTRSDSSPKHLRSQSEHSTSVYATPPLPSSADSFHNRSFSESLQENLREEDAAGLLRERSIQISQAERELRLMKSEINSLTSAKASMLRDLQNLQSQKRALNLELSEKQNQIRELDIELSETRSRLSDTRSHANTSKSSLQDADLPDLPESAQVKQPQQQQQTPMKLAGNGTSNSTNASISTANTSLTSNASTVTNGSNGAFSGTPSKKTGFMRRFFGGSQQAGYVNGSTSSPSLPNSISSHSISAPINFKQGDEALQIMRGHLGISPLSNKNWDLPDEPLSVSPTPQKNALSSGLGSMIRSRSQNFLQLRTNNLSGDGTAGLSPIPASPSGNPGLYGLTLQQRSEFESRKVPYIVTACLSEVSRRGLVSEGIYRVSGSALAIDKIERFFGTTDATDSGSPTQLSKQTAAILDTDVNAVAGMLKRYLKKLPDPVIPFNQYEHFIELSRLPSDRAKVQSVQKLISNLPPTNQQVLKLLLEHLNAVAANEQYTKMTVSALATVFAPTLARDNGGNPQREILDNGAKTRATEFLLRSASTLIS</sequence>
<feature type="domain" description="Rho-GAP" evidence="3">
    <location>
        <begin position="805"/>
        <end position="1005"/>
    </location>
</feature>
<accession>A0A448YHA0</accession>
<keyword evidence="5" id="KW-1185">Reference proteome</keyword>
<feature type="region of interest" description="Disordered" evidence="2">
    <location>
        <begin position="589"/>
        <end position="647"/>
    </location>
</feature>
<dbReference type="InterPro" id="IPR050729">
    <property type="entry name" value="Rho-GAP"/>
</dbReference>
<feature type="compositionally biased region" description="Low complexity" evidence="2">
    <location>
        <begin position="84"/>
        <end position="102"/>
    </location>
</feature>
<dbReference type="GO" id="GO:0005933">
    <property type="term" value="C:cellular bud"/>
    <property type="evidence" value="ECO:0007669"/>
    <property type="project" value="UniProtKB-ARBA"/>
</dbReference>
<dbReference type="FunCoup" id="A0A448YHA0">
    <property type="interactions" value="170"/>
</dbReference>
<organism evidence="4 5">
    <name type="scientific">Brettanomyces naardenensis</name>
    <name type="common">Yeast</name>
    <dbReference type="NCBI Taxonomy" id="13370"/>
    <lineage>
        <taxon>Eukaryota</taxon>
        <taxon>Fungi</taxon>
        <taxon>Dikarya</taxon>
        <taxon>Ascomycota</taxon>
        <taxon>Saccharomycotina</taxon>
        <taxon>Pichiomycetes</taxon>
        <taxon>Pichiales</taxon>
        <taxon>Pichiaceae</taxon>
        <taxon>Brettanomyces</taxon>
    </lineage>
</organism>
<name>A0A448YHA0_BRENA</name>
<dbReference type="PANTHER" id="PTHR23176:SF128">
    <property type="entry name" value="RHO GTPASE-ACTIVATING PROTEIN RGD1"/>
    <property type="match status" value="1"/>
</dbReference>
<dbReference type="Proteomes" id="UP000290900">
    <property type="component" value="Unassembled WGS sequence"/>
</dbReference>
<feature type="compositionally biased region" description="Low complexity" evidence="2">
    <location>
        <begin position="619"/>
        <end position="628"/>
    </location>
</feature>
<feature type="compositionally biased region" description="Polar residues" evidence="2">
    <location>
        <begin position="598"/>
        <end position="607"/>
    </location>
</feature>
<dbReference type="CDD" id="cd09395">
    <property type="entry name" value="LIM2_Rga"/>
    <property type="match status" value="1"/>
</dbReference>
<dbReference type="Gene3D" id="1.10.555.10">
    <property type="entry name" value="Rho GTPase activation protein"/>
    <property type="match status" value="1"/>
</dbReference>
<evidence type="ECO:0000313" key="4">
    <source>
        <dbReference type="EMBL" id="VEU20335.1"/>
    </source>
</evidence>
<feature type="compositionally biased region" description="Polar residues" evidence="2">
    <location>
        <begin position="103"/>
        <end position="121"/>
    </location>
</feature>
<feature type="compositionally biased region" description="Low complexity" evidence="2">
    <location>
        <begin position="214"/>
        <end position="223"/>
    </location>
</feature>
<dbReference type="Pfam" id="PF00620">
    <property type="entry name" value="RhoGAP"/>
    <property type="match status" value="1"/>
</dbReference>
<dbReference type="GO" id="GO:0005096">
    <property type="term" value="F:GTPase activator activity"/>
    <property type="evidence" value="ECO:0007669"/>
    <property type="project" value="UniProtKB-KW"/>
</dbReference>
<feature type="region of interest" description="Disordered" evidence="2">
    <location>
        <begin position="407"/>
        <end position="511"/>
    </location>
</feature>
<feature type="compositionally biased region" description="Polar residues" evidence="2">
    <location>
        <begin position="183"/>
        <end position="192"/>
    </location>
</feature>
<dbReference type="CDD" id="cd00159">
    <property type="entry name" value="RhoGAP"/>
    <property type="match status" value="1"/>
</dbReference>
<protein>
    <submittedName>
        <fullName evidence="4">DEKNAAC101133</fullName>
    </submittedName>
</protein>
<evidence type="ECO:0000313" key="5">
    <source>
        <dbReference type="Proteomes" id="UP000290900"/>
    </source>
</evidence>
<dbReference type="InterPro" id="IPR000198">
    <property type="entry name" value="RhoGAP_dom"/>
</dbReference>
<reference evidence="4 5" key="1">
    <citation type="submission" date="2018-12" db="EMBL/GenBank/DDBJ databases">
        <authorList>
            <person name="Tiukova I."/>
            <person name="Dainat J."/>
        </authorList>
    </citation>
    <scope>NUCLEOTIDE SEQUENCE [LARGE SCALE GENOMIC DNA]</scope>
</reference>
<evidence type="ECO:0000259" key="3">
    <source>
        <dbReference type="PROSITE" id="PS50238"/>
    </source>
</evidence>
<keyword evidence="1" id="KW-0343">GTPase activation</keyword>
<gene>
    <name evidence="4" type="ORF">BRENAR_LOCUS1070</name>
</gene>